<protein>
    <submittedName>
        <fullName evidence="3">DUF418 domain-containing protein</fullName>
    </submittedName>
</protein>
<comment type="caution">
    <text evidence="3">The sequence shown here is derived from an EMBL/GenBank/DDBJ whole genome shotgun (WGS) entry which is preliminary data.</text>
</comment>
<name>A0ABT5HRY0_9CAUL</name>
<dbReference type="PANTHER" id="PTHR30590">
    <property type="entry name" value="INNER MEMBRANE PROTEIN"/>
    <property type="match status" value="1"/>
</dbReference>
<feature type="transmembrane region" description="Helical" evidence="1">
    <location>
        <begin position="209"/>
        <end position="227"/>
    </location>
</feature>
<dbReference type="EMBL" id="JAQQKX010000003">
    <property type="protein sequence ID" value="MDC7682831.1"/>
    <property type="molecule type" value="Genomic_DNA"/>
</dbReference>
<dbReference type="Pfam" id="PF04235">
    <property type="entry name" value="DUF418"/>
    <property type="match status" value="1"/>
</dbReference>
<reference evidence="3 4" key="1">
    <citation type="submission" date="2023-01" db="EMBL/GenBank/DDBJ databases">
        <title>Novel species of the genus Asticcacaulis isolated from rivers.</title>
        <authorList>
            <person name="Lu H."/>
        </authorList>
    </citation>
    <scope>NUCLEOTIDE SEQUENCE [LARGE SCALE GENOMIC DNA]</scope>
    <source>
        <strain evidence="3 4">BYS171W</strain>
    </source>
</reference>
<proteinExistence type="predicted"/>
<evidence type="ECO:0000313" key="3">
    <source>
        <dbReference type="EMBL" id="MDC7682831.1"/>
    </source>
</evidence>
<keyword evidence="1" id="KW-0472">Membrane</keyword>
<evidence type="ECO:0000256" key="1">
    <source>
        <dbReference type="SAM" id="Phobius"/>
    </source>
</evidence>
<feature type="transmembrane region" description="Helical" evidence="1">
    <location>
        <begin position="348"/>
        <end position="369"/>
    </location>
</feature>
<accession>A0ABT5HRY0</accession>
<feature type="transmembrane region" description="Helical" evidence="1">
    <location>
        <begin position="278"/>
        <end position="298"/>
    </location>
</feature>
<dbReference type="RefSeq" id="WP_272747311.1">
    <property type="nucleotide sequence ID" value="NZ_JAQQKX010000003.1"/>
</dbReference>
<keyword evidence="1" id="KW-0812">Transmembrane</keyword>
<feature type="domain" description="DUF418" evidence="2">
    <location>
        <begin position="226"/>
        <end position="385"/>
    </location>
</feature>
<feature type="transmembrane region" description="Helical" evidence="1">
    <location>
        <begin position="143"/>
        <end position="163"/>
    </location>
</feature>
<dbReference type="InterPro" id="IPR052529">
    <property type="entry name" value="Bact_Transport_Assoc"/>
</dbReference>
<gene>
    <name evidence="3" type="ORF">PQU92_06060</name>
</gene>
<evidence type="ECO:0000259" key="2">
    <source>
        <dbReference type="Pfam" id="PF04235"/>
    </source>
</evidence>
<sequence>MTAPRYAALDYIRGFALLGILIVNAIAFAWPLEVYSNPMRSPLGMSAADKDAWWVIHTFFESKCITLFALLFGISVFLVKRKDQPQTPTGKTILFRRLMWLAVFGVAHGALIWLGDILLMYAICGLVFAYMVRTDKLLTFGSLLYIVGSLMIVGSGWVLIFVPRDQIAELISGSDGFTFAQEMVLMKGDFASSLYGNFVMWATQIVSQIVAFGPKILGLMMLGLGLFRAGYFDSKSKIALHLVMILLGGAALIVMGWQNLIILREGFPEPEIYGSHRAAAEFLSLFTSLGYASALMLIGRIPVANLITQTLEPVGRMAFTNYLSQSLIMTAIFYGGRGFGLYGTMGHAQIIPIVAGIWIGQIVVSHLWLRAFHYGPFEWVWRCLSEARFVPIR</sequence>
<keyword evidence="1" id="KW-1133">Transmembrane helix</keyword>
<dbReference type="InterPro" id="IPR007349">
    <property type="entry name" value="DUF418"/>
</dbReference>
<feature type="transmembrane region" description="Helical" evidence="1">
    <location>
        <begin position="239"/>
        <end position="258"/>
    </location>
</feature>
<evidence type="ECO:0000313" key="4">
    <source>
        <dbReference type="Proteomes" id="UP001214854"/>
    </source>
</evidence>
<feature type="transmembrane region" description="Helical" evidence="1">
    <location>
        <begin position="52"/>
        <end position="79"/>
    </location>
</feature>
<dbReference type="PANTHER" id="PTHR30590:SF2">
    <property type="entry name" value="INNER MEMBRANE PROTEIN"/>
    <property type="match status" value="1"/>
</dbReference>
<organism evidence="3 4">
    <name type="scientific">Asticcacaulis aquaticus</name>
    <dbReference type="NCBI Taxonomy" id="2984212"/>
    <lineage>
        <taxon>Bacteria</taxon>
        <taxon>Pseudomonadati</taxon>
        <taxon>Pseudomonadota</taxon>
        <taxon>Alphaproteobacteria</taxon>
        <taxon>Caulobacterales</taxon>
        <taxon>Caulobacteraceae</taxon>
        <taxon>Asticcacaulis</taxon>
    </lineage>
</organism>
<feature type="transmembrane region" description="Helical" evidence="1">
    <location>
        <begin position="100"/>
        <end position="131"/>
    </location>
</feature>
<feature type="transmembrane region" description="Helical" evidence="1">
    <location>
        <begin position="319"/>
        <end position="336"/>
    </location>
</feature>
<keyword evidence="4" id="KW-1185">Reference proteome</keyword>
<feature type="transmembrane region" description="Helical" evidence="1">
    <location>
        <begin position="12"/>
        <end position="32"/>
    </location>
</feature>
<dbReference type="Proteomes" id="UP001214854">
    <property type="component" value="Unassembled WGS sequence"/>
</dbReference>